<comment type="caution">
    <text evidence="2">The sequence shown here is derived from an EMBL/GenBank/DDBJ whole genome shotgun (WGS) entry which is preliminary data.</text>
</comment>
<sequence>MPDTLTFKPVTEKTVGDFEKLFGAKGGPNWCWCMAFRATPEEIRNSKSPERRKQILARVSGKVPIGILAYEQGEPVGWVSLAPKDTFRKLGGVEDTDKVWSITCLFIPRARRGQGMANRLIAGAIAYAKKRKARLLEAYPVDPDSPSYRHMGFVPAFERAGFTETGREGTRRHVMQLSL</sequence>
<evidence type="ECO:0000313" key="3">
    <source>
        <dbReference type="Proteomes" id="UP000602124"/>
    </source>
</evidence>
<dbReference type="InterPro" id="IPR016181">
    <property type="entry name" value="Acyl_CoA_acyltransferase"/>
</dbReference>
<dbReference type="GO" id="GO:0016747">
    <property type="term" value="F:acyltransferase activity, transferring groups other than amino-acyl groups"/>
    <property type="evidence" value="ECO:0007669"/>
    <property type="project" value="InterPro"/>
</dbReference>
<keyword evidence="3" id="KW-1185">Reference proteome</keyword>
<name>A0A934IT33_9HYPH</name>
<dbReference type="Proteomes" id="UP000602124">
    <property type="component" value="Unassembled WGS sequence"/>
</dbReference>
<dbReference type="AlphaFoldDB" id="A0A934IT33"/>
<feature type="domain" description="N-acetyltransferase" evidence="1">
    <location>
        <begin position="5"/>
        <end position="179"/>
    </location>
</feature>
<dbReference type="Pfam" id="PF00583">
    <property type="entry name" value="Acetyltransf_1"/>
    <property type="match status" value="1"/>
</dbReference>
<dbReference type="PROSITE" id="PS51186">
    <property type="entry name" value="GNAT"/>
    <property type="match status" value="1"/>
</dbReference>
<evidence type="ECO:0000313" key="2">
    <source>
        <dbReference type="EMBL" id="MBJ3786264.1"/>
    </source>
</evidence>
<organism evidence="2 3">
    <name type="scientific">Devosia sediminis</name>
    <dbReference type="NCBI Taxonomy" id="2798801"/>
    <lineage>
        <taxon>Bacteria</taxon>
        <taxon>Pseudomonadati</taxon>
        <taxon>Pseudomonadota</taxon>
        <taxon>Alphaproteobacteria</taxon>
        <taxon>Hyphomicrobiales</taxon>
        <taxon>Devosiaceae</taxon>
        <taxon>Devosia</taxon>
    </lineage>
</organism>
<gene>
    <name evidence="2" type="ORF">JEQ47_16185</name>
</gene>
<evidence type="ECO:0000259" key="1">
    <source>
        <dbReference type="PROSITE" id="PS51186"/>
    </source>
</evidence>
<proteinExistence type="predicted"/>
<dbReference type="EMBL" id="JAEKMH010000004">
    <property type="protein sequence ID" value="MBJ3786264.1"/>
    <property type="molecule type" value="Genomic_DNA"/>
</dbReference>
<dbReference type="InterPro" id="IPR000182">
    <property type="entry name" value="GNAT_dom"/>
</dbReference>
<dbReference type="Gene3D" id="3.40.630.30">
    <property type="match status" value="1"/>
</dbReference>
<dbReference type="CDD" id="cd04301">
    <property type="entry name" value="NAT_SF"/>
    <property type="match status" value="1"/>
</dbReference>
<reference evidence="2" key="1">
    <citation type="submission" date="2020-12" db="EMBL/GenBank/DDBJ databases">
        <title>Devosia sp. MSA67 isolated from Mo River.</title>
        <authorList>
            <person name="Ma F."/>
            <person name="Zi Z."/>
        </authorList>
    </citation>
    <scope>NUCLEOTIDE SEQUENCE</scope>
    <source>
        <strain evidence="2">MSA67</strain>
    </source>
</reference>
<dbReference type="RefSeq" id="WP_198877467.1">
    <property type="nucleotide sequence ID" value="NZ_JAEKMH010000004.1"/>
</dbReference>
<protein>
    <submittedName>
        <fullName evidence="2">GNAT family N-acetyltransferase</fullName>
    </submittedName>
</protein>
<accession>A0A934IT33</accession>
<dbReference type="SUPFAM" id="SSF55729">
    <property type="entry name" value="Acyl-CoA N-acyltransferases (Nat)"/>
    <property type="match status" value="1"/>
</dbReference>